<dbReference type="InterPro" id="IPR055363">
    <property type="entry name" value="PTHB1_hp_dom"/>
</dbReference>
<dbReference type="Pfam" id="PF23338">
    <property type="entry name" value="PTHB1_hp"/>
    <property type="match status" value="1"/>
</dbReference>
<dbReference type="InterPro" id="IPR028074">
    <property type="entry name" value="PHTB1_GAE_dom"/>
</dbReference>
<dbReference type="PANTHER" id="PTHR20991">
    <property type="entry name" value="PARATHYROID HORMONE-RESPONSIVE B1 GENE"/>
    <property type="match status" value="1"/>
</dbReference>
<feature type="domain" description="PTHB1 platform" evidence="3">
    <location>
        <begin position="529"/>
        <end position="608"/>
    </location>
</feature>
<dbReference type="Proteomes" id="UP000694941">
    <property type="component" value="Unplaced"/>
</dbReference>
<feature type="domain" description="PTHB1 platform" evidence="3">
    <location>
        <begin position="444"/>
        <end position="499"/>
    </location>
</feature>
<dbReference type="GeneID" id="106472232"/>
<accession>A0ABM1TKY4</accession>
<organism evidence="5 6">
    <name type="scientific">Limulus polyphemus</name>
    <name type="common">Atlantic horseshoe crab</name>
    <dbReference type="NCBI Taxonomy" id="6850"/>
    <lineage>
        <taxon>Eukaryota</taxon>
        <taxon>Metazoa</taxon>
        <taxon>Ecdysozoa</taxon>
        <taxon>Arthropoda</taxon>
        <taxon>Chelicerata</taxon>
        <taxon>Merostomata</taxon>
        <taxon>Xiphosura</taxon>
        <taxon>Limulidae</taxon>
        <taxon>Limulus</taxon>
    </lineage>
</organism>
<feature type="domain" description="PTHB1 N-terminal" evidence="1">
    <location>
        <begin position="154"/>
        <end position="285"/>
    </location>
</feature>
<feature type="domain" description="PTHB1 N-terminal" evidence="1">
    <location>
        <begin position="1"/>
        <end position="152"/>
    </location>
</feature>
<dbReference type="Pfam" id="PF14728">
    <property type="entry name" value="PTHB1_GAE"/>
    <property type="match status" value="1"/>
</dbReference>
<dbReference type="RefSeq" id="XP_022256540.1">
    <property type="nucleotide sequence ID" value="XM_022400832.1"/>
</dbReference>
<dbReference type="Pfam" id="PF14727">
    <property type="entry name" value="PHTB1_N"/>
    <property type="match status" value="2"/>
</dbReference>
<evidence type="ECO:0000259" key="4">
    <source>
        <dbReference type="Pfam" id="PF23338"/>
    </source>
</evidence>
<evidence type="ECO:0000313" key="5">
    <source>
        <dbReference type="Proteomes" id="UP000694941"/>
    </source>
</evidence>
<evidence type="ECO:0000259" key="3">
    <source>
        <dbReference type="Pfam" id="PF23337"/>
    </source>
</evidence>
<dbReference type="Pfam" id="PF23337">
    <property type="entry name" value="PTHB1_pf"/>
    <property type="match status" value="2"/>
</dbReference>
<dbReference type="PANTHER" id="PTHR20991:SF0">
    <property type="entry name" value="PROTEIN PTHB1"/>
    <property type="match status" value="1"/>
</dbReference>
<proteinExistence type="predicted"/>
<name>A0ABM1TKY4_LIMPO</name>
<reference evidence="6" key="1">
    <citation type="submission" date="2025-08" db="UniProtKB">
        <authorList>
            <consortium name="RefSeq"/>
        </authorList>
    </citation>
    <scope>IDENTIFICATION</scope>
    <source>
        <tissue evidence="6">Muscle</tissue>
    </source>
</reference>
<feature type="domain" description="PTHB1 GAE" evidence="2">
    <location>
        <begin position="356"/>
        <end position="440"/>
    </location>
</feature>
<feature type="domain" description="PTHB1 hairpin" evidence="4">
    <location>
        <begin position="611"/>
        <end position="712"/>
    </location>
</feature>
<protein>
    <submittedName>
        <fullName evidence="6">Protein PTHB1-like</fullName>
    </submittedName>
</protein>
<gene>
    <name evidence="6" type="primary">LOC106472232</name>
</gene>
<sequence length="766" mass="85061">MSLFKARDWWRVSCGSEEDFDKGCLCVANIDNSKEGADKIIVGSHGGALRVYSPHPSTQEDGSLSGFRPDELLLESQLHLPILQVASGCFVSSSSQLHLAVLHPRKLSVYTISVISGAVDHGTHYYLSLTYEHNLQRSAYCMVTGHFGGVKGEVAQADWLFSLGEAALDLFVAEFSNAPSTIFVLGERNIFAFKESGILRYMKKVDYNPSSFLPYESSKEDSIFNLVATNTRTLLVYEDMTLRWAAQVPFVPVCIQRANFIDLKGVVVILSESGDLLCCYLGTDPSFFVAPSPESREIDFEEAEQEMQELKKIIKNSSQNFPGNTRLEQELTVHISVASQVDIVPVDENYESDEQENAPVVTVKVQIKTTTTVRDVRLMFDVQRPLVVSQKVFSFGSISEFFQAMVSVRMNDSHIPVSLKLRVLVAYINSGGAPRITESSADLPLRLVVKPCPPEKNATHKLTIDTNKPAVAINDLFPDLYFEKAEKNIFCALSVSLLHVMGDSSTNTINALSVSLLHVMGDSSTNTNNALSVSLLDVMGDSSTSTSNAMGFEFLGGQQVTVLASKTSQRYRLQSDSFPALWLLISELMKRLHRHFKHGSGGDVKLSYSSNIPLQEYFEVIKEHLECRHSLQKSQELLGQQAAQYRAVQKRLLTKLKDKTPTPLNNIDSLLEATHRQILSLTETAEDNLRSLEASSCSLSCSTFLVLTLLRLSIHMSDEEFSVLQAALTPNVHADCDEVRLSILYLNQVCVVFMLIKFECIKLGFV</sequence>
<dbReference type="InterPro" id="IPR028073">
    <property type="entry name" value="PHTB1_N_dom"/>
</dbReference>
<dbReference type="InterPro" id="IPR055362">
    <property type="entry name" value="PTHB1_pf_dom"/>
</dbReference>
<evidence type="ECO:0000259" key="2">
    <source>
        <dbReference type="Pfam" id="PF14728"/>
    </source>
</evidence>
<keyword evidence="5" id="KW-1185">Reference proteome</keyword>
<evidence type="ECO:0000313" key="6">
    <source>
        <dbReference type="RefSeq" id="XP_022256540.1"/>
    </source>
</evidence>
<evidence type="ECO:0000259" key="1">
    <source>
        <dbReference type="Pfam" id="PF14727"/>
    </source>
</evidence>
<dbReference type="InterPro" id="IPR026511">
    <property type="entry name" value="PTHB1"/>
</dbReference>